<dbReference type="GO" id="GO:0004672">
    <property type="term" value="F:protein kinase activity"/>
    <property type="evidence" value="ECO:0007669"/>
    <property type="project" value="InterPro"/>
</dbReference>
<reference evidence="12" key="1">
    <citation type="journal article" date="2010" name="Science">
        <title>Plasticity of animal genome architecture unmasked by rapid evolution of a pelagic tunicate.</title>
        <authorList>
            <person name="Denoeud F."/>
            <person name="Henriet S."/>
            <person name="Mungpakdee S."/>
            <person name="Aury J.M."/>
            <person name="Da Silva C."/>
            <person name="Brinkmann H."/>
            <person name="Mikhaleva J."/>
            <person name="Olsen L.C."/>
            <person name="Jubin C."/>
            <person name="Canestro C."/>
            <person name="Bouquet J.M."/>
            <person name="Danks G."/>
            <person name="Poulain J."/>
            <person name="Campsteijn C."/>
            <person name="Adamski M."/>
            <person name="Cross I."/>
            <person name="Yadetie F."/>
            <person name="Muffato M."/>
            <person name="Louis A."/>
            <person name="Butcher S."/>
            <person name="Tsagkogeorga G."/>
            <person name="Konrad A."/>
            <person name="Singh S."/>
            <person name="Jensen M.F."/>
            <person name="Cong E.H."/>
            <person name="Eikeseth-Otteraa H."/>
            <person name="Noel B."/>
            <person name="Anthouard V."/>
            <person name="Porcel B.M."/>
            <person name="Kachouri-Lafond R."/>
            <person name="Nishino A."/>
            <person name="Ugolini M."/>
            <person name="Chourrout P."/>
            <person name="Nishida H."/>
            <person name="Aasland R."/>
            <person name="Huzurbazar S."/>
            <person name="Westhof E."/>
            <person name="Delsuc F."/>
            <person name="Lehrach H."/>
            <person name="Reinhardt R."/>
            <person name="Weissenbach J."/>
            <person name="Roy S.W."/>
            <person name="Artiguenave F."/>
            <person name="Postlethwait J.H."/>
            <person name="Manak J.R."/>
            <person name="Thompson E.M."/>
            <person name="Jaillon O."/>
            <person name="Du Pasquier L."/>
            <person name="Boudinot P."/>
            <person name="Liberles D.A."/>
            <person name="Volff J.N."/>
            <person name="Philippe H."/>
            <person name="Lenhard B."/>
            <person name="Roest Crollius H."/>
            <person name="Wincker P."/>
            <person name="Chourrout D."/>
        </authorList>
    </citation>
    <scope>NUCLEOTIDE SEQUENCE [LARGE SCALE GENOMIC DNA]</scope>
</reference>
<dbReference type="InParanoid" id="E4XMI1"/>
<evidence type="ECO:0000256" key="5">
    <source>
        <dbReference type="ARBA" id="ARBA00022989"/>
    </source>
</evidence>
<comment type="subcellular location">
    <subcellularLocation>
        <location evidence="1">Membrane</location>
        <topology evidence="1">Single-pass membrane protein</topology>
    </subcellularLocation>
</comment>
<dbReference type="CDD" id="cd07302">
    <property type="entry name" value="CHD"/>
    <property type="match status" value="1"/>
</dbReference>
<dbReference type="Gene3D" id="3.30.70.1230">
    <property type="entry name" value="Nucleotide cyclase"/>
    <property type="match status" value="1"/>
</dbReference>
<evidence type="ECO:0000313" key="13">
    <source>
        <dbReference type="Proteomes" id="UP000001307"/>
    </source>
</evidence>
<dbReference type="Proteomes" id="UP000001307">
    <property type="component" value="Unassembled WGS sequence"/>
</dbReference>
<feature type="domain" description="Protein kinase" evidence="10">
    <location>
        <begin position="1"/>
        <end position="141"/>
    </location>
</feature>
<dbReference type="PROSITE" id="PS50125">
    <property type="entry name" value="GUANYLATE_CYCLASE_2"/>
    <property type="match status" value="1"/>
</dbReference>
<dbReference type="SUPFAM" id="SSF55073">
    <property type="entry name" value="Nucleotide cyclase"/>
    <property type="match status" value="1"/>
</dbReference>
<evidence type="ECO:0000256" key="3">
    <source>
        <dbReference type="ARBA" id="ARBA00022692"/>
    </source>
</evidence>
<dbReference type="EMBL" id="FN653078">
    <property type="protein sequence ID" value="CBY11188.1"/>
    <property type="molecule type" value="Genomic_DNA"/>
</dbReference>
<dbReference type="GO" id="GO:0007168">
    <property type="term" value="P:receptor guanylyl cyclase signaling pathway"/>
    <property type="evidence" value="ECO:0007669"/>
    <property type="project" value="TreeGrafter"/>
</dbReference>
<dbReference type="GO" id="GO:0035556">
    <property type="term" value="P:intracellular signal transduction"/>
    <property type="evidence" value="ECO:0007669"/>
    <property type="project" value="InterPro"/>
</dbReference>
<evidence type="ECO:0000256" key="4">
    <source>
        <dbReference type="ARBA" id="ARBA00022741"/>
    </source>
</evidence>
<accession>E4XMI1</accession>
<evidence type="ECO:0000256" key="9">
    <source>
        <dbReference type="SAM" id="MobiDB-lite"/>
    </source>
</evidence>
<dbReference type="InterPro" id="IPR001054">
    <property type="entry name" value="A/G_cyclase"/>
</dbReference>
<dbReference type="PROSITE" id="PS50011">
    <property type="entry name" value="PROTEIN_KINASE_DOM"/>
    <property type="match status" value="1"/>
</dbReference>
<evidence type="ECO:0000256" key="6">
    <source>
        <dbReference type="ARBA" id="ARBA00023136"/>
    </source>
</evidence>
<keyword evidence="6" id="KW-0472">Membrane</keyword>
<keyword evidence="3" id="KW-0812">Transmembrane</keyword>
<feature type="compositionally biased region" description="Low complexity" evidence="9">
    <location>
        <begin position="434"/>
        <end position="450"/>
    </location>
</feature>
<keyword evidence="5" id="KW-1133">Transmembrane helix</keyword>
<dbReference type="GO" id="GO:0004383">
    <property type="term" value="F:guanylate cyclase activity"/>
    <property type="evidence" value="ECO:0007669"/>
    <property type="project" value="UniProtKB-EC"/>
</dbReference>
<proteinExistence type="predicted"/>
<evidence type="ECO:0000256" key="7">
    <source>
        <dbReference type="ARBA" id="ARBA00023239"/>
    </source>
</evidence>
<keyword evidence="7" id="KW-0456">Lyase</keyword>
<dbReference type="GO" id="GO:0005524">
    <property type="term" value="F:ATP binding"/>
    <property type="evidence" value="ECO:0007669"/>
    <property type="project" value="InterPro"/>
</dbReference>
<evidence type="ECO:0000313" key="12">
    <source>
        <dbReference type="EMBL" id="CBY11188.1"/>
    </source>
</evidence>
<dbReference type="EC" id="4.6.1.2" evidence="2"/>
<organism evidence="12">
    <name type="scientific">Oikopleura dioica</name>
    <name type="common">Tunicate</name>
    <dbReference type="NCBI Taxonomy" id="34765"/>
    <lineage>
        <taxon>Eukaryota</taxon>
        <taxon>Metazoa</taxon>
        <taxon>Chordata</taxon>
        <taxon>Tunicata</taxon>
        <taxon>Appendicularia</taxon>
        <taxon>Copelata</taxon>
        <taxon>Oikopleuridae</taxon>
        <taxon>Oikopleura</taxon>
    </lineage>
</organism>
<dbReference type="GO" id="GO:0001653">
    <property type="term" value="F:peptide receptor activity"/>
    <property type="evidence" value="ECO:0007669"/>
    <property type="project" value="TreeGrafter"/>
</dbReference>
<feature type="domain" description="Guanylate cyclase" evidence="11">
    <location>
        <begin position="212"/>
        <end position="342"/>
    </location>
</feature>
<dbReference type="InterPro" id="IPR011009">
    <property type="entry name" value="Kinase-like_dom_sf"/>
</dbReference>
<evidence type="ECO:0000259" key="10">
    <source>
        <dbReference type="PROSITE" id="PS50011"/>
    </source>
</evidence>
<dbReference type="InterPro" id="IPR050401">
    <property type="entry name" value="Cyclic_nucleotide_synthase"/>
</dbReference>
<dbReference type="PANTHER" id="PTHR11920">
    <property type="entry name" value="GUANYLYL CYCLASE"/>
    <property type="match status" value="1"/>
</dbReference>
<dbReference type="SMART" id="SM00044">
    <property type="entry name" value="CYCc"/>
    <property type="match status" value="1"/>
</dbReference>
<protein>
    <recommendedName>
        <fullName evidence="2">guanylate cyclase</fullName>
        <ecNumber evidence="2">4.6.1.2</ecNumber>
    </recommendedName>
</protein>
<dbReference type="AlphaFoldDB" id="E4XMI1"/>
<dbReference type="PANTHER" id="PTHR11920:SF335">
    <property type="entry name" value="GUANYLATE CYCLASE"/>
    <property type="match status" value="1"/>
</dbReference>
<keyword evidence="4" id="KW-0547">Nucleotide-binding</keyword>
<feature type="region of interest" description="Disordered" evidence="9">
    <location>
        <begin position="513"/>
        <end position="533"/>
    </location>
</feature>
<dbReference type="OrthoDB" id="60033at2759"/>
<gene>
    <name evidence="12" type="ORF">GSOID_T00015375001</name>
</gene>
<evidence type="ECO:0000256" key="8">
    <source>
        <dbReference type="ARBA" id="ARBA00023293"/>
    </source>
</evidence>
<dbReference type="InterPro" id="IPR029787">
    <property type="entry name" value="Nucleotide_cyclase"/>
</dbReference>
<sequence>MIDSRFHIRIGDFDLATCNKWIRKQGQVLIRSDFSFWNYRQGLSNLPKAKYPEEDMYSFGIILQELIFTQGPAFTAEIISIEEKVARMLSNELILVKQNFSGVQLTRFQHESMERCLHPDPEMRYQSAACALADMNTRGLVVKRDVVEIMLDTLEYYSRDLERQIAAKKVEYERERQRADDINFILLPGPIVEKMKYGDGKNTFARHHENVSLYFSDICGFTSIGKRSTPTQVMQMIGKLFKLFDETISEFNCQKIETIGDAYFAVSGCPAEYDFHASEIAQFALAIRNRYICDFEIPHLPNERFQMRIGLHTGSVTSAVVGKIMPKWCLFGENVKVVENCETYGVADQIHLTSVIGKSFCENHKDDFSEILANTKSQTGLFSGEKPRFTIREREITGKGSAKSIKAQEILGGKTFFLIKDNFSRGKSYKRTKTSSGSSSGARKTRRSSVFSIGGRITGRVTGRVSERLSRVSKRRASDARLPTFRATAGSEDFGNIFEDDFSEMRASRFVTQRETNRRESRMISSKKRTSKRTISFQNEALHSRRRSFSH</sequence>
<evidence type="ECO:0000256" key="2">
    <source>
        <dbReference type="ARBA" id="ARBA00012202"/>
    </source>
</evidence>
<feature type="region of interest" description="Disordered" evidence="9">
    <location>
        <begin position="428"/>
        <end position="450"/>
    </location>
</feature>
<dbReference type="Gene3D" id="1.10.510.10">
    <property type="entry name" value="Transferase(Phosphotransferase) domain 1"/>
    <property type="match status" value="1"/>
</dbReference>
<name>E4XMI1_OIKDI</name>
<dbReference type="GO" id="GO:0005886">
    <property type="term" value="C:plasma membrane"/>
    <property type="evidence" value="ECO:0007669"/>
    <property type="project" value="TreeGrafter"/>
</dbReference>
<keyword evidence="13" id="KW-1185">Reference proteome</keyword>
<evidence type="ECO:0000259" key="11">
    <source>
        <dbReference type="PROSITE" id="PS50125"/>
    </source>
</evidence>
<keyword evidence="8" id="KW-0141">cGMP biosynthesis</keyword>
<dbReference type="Pfam" id="PF00211">
    <property type="entry name" value="Guanylate_cyc"/>
    <property type="match status" value="1"/>
</dbReference>
<dbReference type="GO" id="GO:0004016">
    <property type="term" value="F:adenylate cyclase activity"/>
    <property type="evidence" value="ECO:0007669"/>
    <property type="project" value="TreeGrafter"/>
</dbReference>
<dbReference type="SUPFAM" id="SSF56112">
    <property type="entry name" value="Protein kinase-like (PK-like)"/>
    <property type="match status" value="1"/>
</dbReference>
<evidence type="ECO:0000256" key="1">
    <source>
        <dbReference type="ARBA" id="ARBA00004167"/>
    </source>
</evidence>
<dbReference type="InterPro" id="IPR000719">
    <property type="entry name" value="Prot_kinase_dom"/>
</dbReference>